<evidence type="ECO:0000313" key="3">
    <source>
        <dbReference type="EMBL" id="CAF2074195.1"/>
    </source>
</evidence>
<dbReference type="Proteomes" id="UP000663866">
    <property type="component" value="Unassembled WGS sequence"/>
</dbReference>
<name>A0A816ZUK3_9BILA</name>
<dbReference type="EMBL" id="CAJOBG010045420">
    <property type="protein sequence ID" value="CAF4444038.1"/>
    <property type="molecule type" value="Genomic_DNA"/>
</dbReference>
<evidence type="ECO:0000313" key="4">
    <source>
        <dbReference type="EMBL" id="CAF2227577.1"/>
    </source>
</evidence>
<feature type="coiled-coil region" evidence="1">
    <location>
        <begin position="179"/>
        <end position="206"/>
    </location>
</feature>
<protein>
    <submittedName>
        <fullName evidence="4">Uncharacterized protein</fullName>
    </submittedName>
</protein>
<comment type="caution">
    <text evidence="4">The sequence shown here is derived from an EMBL/GenBank/DDBJ whole genome shotgun (WGS) entry which is preliminary data.</text>
</comment>
<dbReference type="Proteomes" id="UP000663887">
    <property type="component" value="Unassembled WGS sequence"/>
</dbReference>
<evidence type="ECO:0000256" key="2">
    <source>
        <dbReference type="SAM" id="MobiDB-lite"/>
    </source>
</evidence>
<feature type="region of interest" description="Disordered" evidence="2">
    <location>
        <begin position="138"/>
        <end position="176"/>
    </location>
</feature>
<sequence length="313" mass="36311">MTNEFNNQYTNMTSKDKDKLCDHNHEIIQELTQLRNENDSSSNKDVQKISIKTRSEETNQQFKRQLTLTSCYGEGDSQDDDNNPFIFITKGNKRKQRTYEKSTIDITDNDEHNVEEQSRLTKTSINNSRLFINSRNKTYNTNNTRTKNISNDMSHHYDSSERRSYKKNLPNNDDLVMNHSQMSTLRQNLNENNNAKENQNNEIIKNNDIYVSQHALNFAVEQHLPPLYIRVYGVFHFKLNSKKKKNTCTSEGGGCLGDPRKTVKNSNQTPMNKPSSPKLHDNFFNCHASHVPTKADTVTRTLFNPKTRSIQLI</sequence>
<accession>A0A816ZUK3</accession>
<feature type="compositionally biased region" description="Low complexity" evidence="2">
    <location>
        <begin position="138"/>
        <end position="148"/>
    </location>
</feature>
<organism evidence="4 6">
    <name type="scientific">Rotaria magnacalcarata</name>
    <dbReference type="NCBI Taxonomy" id="392030"/>
    <lineage>
        <taxon>Eukaryota</taxon>
        <taxon>Metazoa</taxon>
        <taxon>Spiralia</taxon>
        <taxon>Gnathifera</taxon>
        <taxon>Rotifera</taxon>
        <taxon>Eurotatoria</taxon>
        <taxon>Bdelloidea</taxon>
        <taxon>Philodinida</taxon>
        <taxon>Philodinidae</taxon>
        <taxon>Rotaria</taxon>
    </lineage>
</organism>
<proteinExistence type="predicted"/>
<keyword evidence="1" id="KW-0175">Coiled coil</keyword>
<feature type="compositionally biased region" description="Basic and acidic residues" evidence="2">
    <location>
        <begin position="153"/>
        <end position="163"/>
    </location>
</feature>
<evidence type="ECO:0000256" key="1">
    <source>
        <dbReference type="SAM" id="Coils"/>
    </source>
</evidence>
<evidence type="ECO:0000313" key="5">
    <source>
        <dbReference type="EMBL" id="CAF4444038.1"/>
    </source>
</evidence>
<keyword evidence="7" id="KW-1185">Reference proteome</keyword>
<dbReference type="EMBL" id="CAJNRG010005249">
    <property type="protein sequence ID" value="CAF2074195.1"/>
    <property type="molecule type" value="Genomic_DNA"/>
</dbReference>
<reference evidence="4" key="1">
    <citation type="submission" date="2021-02" db="EMBL/GenBank/DDBJ databases">
        <authorList>
            <person name="Nowell W R."/>
        </authorList>
    </citation>
    <scope>NUCLEOTIDE SEQUENCE</scope>
</reference>
<dbReference type="Proteomes" id="UP000663856">
    <property type="component" value="Unassembled WGS sequence"/>
</dbReference>
<evidence type="ECO:0000313" key="6">
    <source>
        <dbReference type="Proteomes" id="UP000663856"/>
    </source>
</evidence>
<dbReference type="EMBL" id="CAJNRF010017297">
    <property type="protein sequence ID" value="CAF2227577.1"/>
    <property type="molecule type" value="Genomic_DNA"/>
</dbReference>
<gene>
    <name evidence="5" type="ORF">OVN521_LOCUS37476</name>
    <name evidence="4" type="ORF">WKI299_LOCUS35848</name>
    <name evidence="3" type="ORF">XDN619_LOCUS13221</name>
</gene>
<evidence type="ECO:0000313" key="7">
    <source>
        <dbReference type="Proteomes" id="UP000663866"/>
    </source>
</evidence>
<dbReference type="AlphaFoldDB" id="A0A816ZUK3"/>